<comment type="caution">
    <text evidence="1">The sequence shown here is derived from an EMBL/GenBank/DDBJ whole genome shotgun (WGS) entry which is preliminary data.</text>
</comment>
<evidence type="ECO:0000313" key="1">
    <source>
        <dbReference type="EMBL" id="GIZ00553.1"/>
    </source>
</evidence>
<reference evidence="1 2" key="1">
    <citation type="submission" date="2021-06" db="EMBL/GenBank/DDBJ databases">
        <title>Caerostris extrusa draft genome.</title>
        <authorList>
            <person name="Kono N."/>
            <person name="Arakawa K."/>
        </authorList>
    </citation>
    <scope>NUCLEOTIDE SEQUENCE [LARGE SCALE GENOMIC DNA]</scope>
</reference>
<protein>
    <submittedName>
        <fullName evidence="1">Uncharacterized protein</fullName>
    </submittedName>
</protein>
<organism evidence="1 2">
    <name type="scientific">Caerostris extrusa</name>
    <name type="common">Bark spider</name>
    <name type="synonym">Caerostris bankana</name>
    <dbReference type="NCBI Taxonomy" id="172846"/>
    <lineage>
        <taxon>Eukaryota</taxon>
        <taxon>Metazoa</taxon>
        <taxon>Ecdysozoa</taxon>
        <taxon>Arthropoda</taxon>
        <taxon>Chelicerata</taxon>
        <taxon>Arachnida</taxon>
        <taxon>Araneae</taxon>
        <taxon>Araneomorphae</taxon>
        <taxon>Entelegynae</taxon>
        <taxon>Araneoidea</taxon>
        <taxon>Araneidae</taxon>
        <taxon>Caerostris</taxon>
    </lineage>
</organism>
<sequence length="125" mass="14359">MNTSPHEHVLRHGNVIVAPVKMSSGPAQVSFIYATFSITRWCRLTPNGHRWKKLSFSEAYFSHFLKGVAASCPVDNGIQNKQRLNRRNGVWVMSSDILWRHAFYSVEAYYDLFFFFVSTIAVNSL</sequence>
<proteinExistence type="predicted"/>
<gene>
    <name evidence="1" type="ORF">CEXT_281231</name>
</gene>
<dbReference type="Proteomes" id="UP001054945">
    <property type="component" value="Unassembled WGS sequence"/>
</dbReference>
<dbReference type="AlphaFoldDB" id="A0AAV4XZG1"/>
<name>A0AAV4XZG1_CAEEX</name>
<accession>A0AAV4XZG1</accession>
<keyword evidence="2" id="KW-1185">Reference proteome</keyword>
<evidence type="ECO:0000313" key="2">
    <source>
        <dbReference type="Proteomes" id="UP001054945"/>
    </source>
</evidence>
<dbReference type="EMBL" id="BPLR01018558">
    <property type="protein sequence ID" value="GIZ00553.1"/>
    <property type="molecule type" value="Genomic_DNA"/>
</dbReference>